<keyword evidence="4" id="KW-1185">Reference proteome</keyword>
<keyword evidence="2" id="KW-0677">Repeat</keyword>
<name>A0AAV1IK48_9CHLO</name>
<dbReference type="PANTHER" id="PTHR46093">
    <property type="entry name" value="ACYL-COA-BINDING DOMAIN-CONTAINING PROTEIN 5"/>
    <property type="match status" value="1"/>
</dbReference>
<evidence type="ECO:0000256" key="2">
    <source>
        <dbReference type="ARBA" id="ARBA00022737"/>
    </source>
</evidence>
<evidence type="ECO:0000256" key="1">
    <source>
        <dbReference type="ARBA" id="ARBA00022441"/>
    </source>
</evidence>
<dbReference type="InterPro" id="IPR006652">
    <property type="entry name" value="Kelch_1"/>
</dbReference>
<gene>
    <name evidence="3" type="ORF">CVIRNUC_010865</name>
</gene>
<dbReference type="EMBL" id="CAUYUE010000017">
    <property type="protein sequence ID" value="CAK0787643.1"/>
    <property type="molecule type" value="Genomic_DNA"/>
</dbReference>
<dbReference type="Pfam" id="PF01344">
    <property type="entry name" value="Kelch_1"/>
    <property type="match status" value="1"/>
</dbReference>
<organism evidence="3 4">
    <name type="scientific">Coccomyxa viridis</name>
    <dbReference type="NCBI Taxonomy" id="1274662"/>
    <lineage>
        <taxon>Eukaryota</taxon>
        <taxon>Viridiplantae</taxon>
        <taxon>Chlorophyta</taxon>
        <taxon>core chlorophytes</taxon>
        <taxon>Trebouxiophyceae</taxon>
        <taxon>Trebouxiophyceae incertae sedis</taxon>
        <taxon>Coccomyxaceae</taxon>
        <taxon>Coccomyxa</taxon>
    </lineage>
</organism>
<keyword evidence="1" id="KW-0880">Kelch repeat</keyword>
<evidence type="ECO:0000313" key="3">
    <source>
        <dbReference type="EMBL" id="CAK0787643.1"/>
    </source>
</evidence>
<dbReference type="InterPro" id="IPR015915">
    <property type="entry name" value="Kelch-typ_b-propeller"/>
</dbReference>
<dbReference type="Pfam" id="PF24681">
    <property type="entry name" value="Kelch_KLHDC2_KLHL20_DRC7"/>
    <property type="match status" value="1"/>
</dbReference>
<dbReference type="Gene3D" id="2.120.10.80">
    <property type="entry name" value="Kelch-type beta propeller"/>
    <property type="match status" value="2"/>
</dbReference>
<dbReference type="AlphaFoldDB" id="A0AAV1IK48"/>
<proteinExistence type="predicted"/>
<dbReference type="PANTHER" id="PTHR46093:SF18">
    <property type="entry name" value="FIBRONECTIN TYPE-III DOMAIN-CONTAINING PROTEIN"/>
    <property type="match status" value="1"/>
</dbReference>
<dbReference type="Proteomes" id="UP001314263">
    <property type="component" value="Unassembled WGS sequence"/>
</dbReference>
<evidence type="ECO:0000313" key="4">
    <source>
        <dbReference type="Proteomes" id="UP001314263"/>
    </source>
</evidence>
<reference evidence="3 4" key="1">
    <citation type="submission" date="2023-10" db="EMBL/GenBank/DDBJ databases">
        <authorList>
            <person name="Maclean D."/>
            <person name="Macfadyen A."/>
        </authorList>
    </citation>
    <scope>NUCLEOTIDE SEQUENCE [LARGE SCALE GENOMIC DNA]</scope>
</reference>
<dbReference type="SUPFAM" id="SSF117281">
    <property type="entry name" value="Kelch motif"/>
    <property type="match status" value="2"/>
</dbReference>
<sequence>MAAAQLSWEEIATSSDAKPTLPRSGHVAAPLPASHSHDVIICGGYVEDAEKNREAAIDAWILSLSEGSWKPVKFSSQEGPRVRLASQAVVVGQHLWLIAGWDPGHKKDGGDILADLWRLDLETWAWKQITPQGEEIPQISRFQAQAIGSKIYIHTHRSLQDILVLDVSDADAPSLSLQPVSSHPEPPMSRGLHSLTAVGDKLYLFAGAPKEGPMLGDLWALDSASHAWAELDAEGKAPHVRCSQAVAAGGSDIFMLGGSYYKNEGGLQPLNDFFVLDTKQMKWLYPKLAGGAGPAPRNAATLTAVGDKLVMYGGWDPFVQSYNDTYVMDVSGFDAIREEAPLDSDEQW</sequence>
<protein>
    <recommendedName>
        <fullName evidence="5">Galactose oxidase</fullName>
    </recommendedName>
</protein>
<comment type="caution">
    <text evidence="3">The sequence shown here is derived from an EMBL/GenBank/DDBJ whole genome shotgun (WGS) entry which is preliminary data.</text>
</comment>
<evidence type="ECO:0008006" key="5">
    <source>
        <dbReference type="Google" id="ProtNLM"/>
    </source>
</evidence>
<accession>A0AAV1IK48</accession>